<feature type="region of interest" description="Disordered" evidence="1">
    <location>
        <begin position="534"/>
        <end position="553"/>
    </location>
</feature>
<dbReference type="AlphaFoldDB" id="A0A364NGM7"/>
<accession>A0A364NGM7</accession>
<name>A0A364NGM7_STELY</name>
<feature type="compositionally biased region" description="Basic and acidic residues" evidence="1">
    <location>
        <begin position="534"/>
        <end position="547"/>
    </location>
</feature>
<feature type="compositionally biased region" description="Polar residues" evidence="1">
    <location>
        <begin position="653"/>
        <end position="664"/>
    </location>
</feature>
<feature type="compositionally biased region" description="Polar residues" evidence="1">
    <location>
        <begin position="737"/>
        <end position="752"/>
    </location>
</feature>
<dbReference type="PANTHER" id="PTHR39639">
    <property type="entry name" value="CHROMOSOME 16, WHOLE GENOME SHOTGUN SEQUENCE"/>
    <property type="match status" value="1"/>
</dbReference>
<dbReference type="STRING" id="183478.A0A364NGM7"/>
<dbReference type="EMBL" id="QGDH01000003">
    <property type="protein sequence ID" value="RAR16412.1"/>
    <property type="molecule type" value="Genomic_DNA"/>
</dbReference>
<comment type="caution">
    <text evidence="3">The sequence shown here is derived from an EMBL/GenBank/DDBJ whole genome shotgun (WGS) entry which is preliminary data.</text>
</comment>
<protein>
    <recommendedName>
        <fullName evidence="2">GmrSD restriction endonucleases N-terminal domain-containing protein</fullName>
    </recommendedName>
</protein>
<dbReference type="Pfam" id="PF03235">
    <property type="entry name" value="GmrSD_N"/>
    <property type="match status" value="1"/>
</dbReference>
<feature type="region of interest" description="Disordered" evidence="1">
    <location>
        <begin position="416"/>
        <end position="509"/>
    </location>
</feature>
<evidence type="ECO:0000259" key="2">
    <source>
        <dbReference type="Pfam" id="PF03235"/>
    </source>
</evidence>
<evidence type="ECO:0000313" key="4">
    <source>
        <dbReference type="Proteomes" id="UP000249619"/>
    </source>
</evidence>
<evidence type="ECO:0000256" key="1">
    <source>
        <dbReference type="SAM" id="MobiDB-lite"/>
    </source>
</evidence>
<feature type="compositionally biased region" description="Basic and acidic residues" evidence="1">
    <location>
        <begin position="613"/>
        <end position="627"/>
    </location>
</feature>
<feature type="region of interest" description="Disordered" evidence="1">
    <location>
        <begin position="717"/>
        <end position="772"/>
    </location>
</feature>
<sequence length="772" mass="85690">MSNNAIAPQAVVKEELDSDIFMDSDENETVYKPRPQLPQPNVHMRSLASLIKELENGTIEVDPEYQREVVWTADRMTGLINSLMENYYIPPIILNKKKGAVGDDGQTRDMYLCVDGKQRLSSVRAFVKGMIPCHDHRGEKWWFCESDGPRRKNVLSEDIQTMFLEKDFVAFQFAGLSQFQEEDLFARVQMGVQLSAAEKMRAKSGPWQELASLFVADFPMIYMLMKDRSRGKDFQLTLSCFSQIIEARNPTAANGLPALKTSYSVLEKLLNNTGAVDDAIKSHLASTWTVFRELVEMDSNVFTNANRYLRGVQTFSPVEVVGVTVLISKYFESRNGELLLGDIKALREALREEFTELRTNASVWTFTWRWIDNLEAFRGPVDGSTVRRNLTGQAPIPAASSSAAMLLELAVSAPHPARSSPLHFKKRTNSKNRPRTTLSVETADDIETEISPRVPAPKRRRTGSGPSASTANVRTPEVRERPRATPREYKTAGDPAAAPPASSDVVQQPSLQQFSSVSWTPASPQLSSVAKFEQDNAERNIRPERPPKSTVSMPTAAAIQDFQRLEGAIDRYVAPNNSLAIRKSDRYIPEECHKRYASGSDGHSLGRGGIDSYRPRDDASSRRRDQDNSNCTSHIPELTPHPPSPVVREAPVTQPSRNCPSPSTFRAPEALFTTVSSTLAGWSRDSLEESATEAQRGRGLFGFRPTQEQMDGIVTPVSPPRTTQAPPHVPIIEHGASTVSSSQPRPNRQQGNAAPRPSIMQIDGIIDLTGDD</sequence>
<reference evidence="4" key="1">
    <citation type="submission" date="2018-05" db="EMBL/GenBank/DDBJ databases">
        <title>Draft genome sequence of Stemphylium lycopersici strain CIDEFI 213.</title>
        <authorList>
            <person name="Medina R."/>
            <person name="Franco M.E.E."/>
            <person name="Lucentini C.G."/>
            <person name="Saparrat M.C.N."/>
            <person name="Balatti P.A."/>
        </authorList>
    </citation>
    <scope>NUCLEOTIDE SEQUENCE [LARGE SCALE GENOMIC DNA]</scope>
    <source>
        <strain evidence="4">CIDEFI 213</strain>
    </source>
</reference>
<proteinExistence type="predicted"/>
<feature type="domain" description="GmrSD restriction endonucleases N-terminal" evidence="2">
    <location>
        <begin position="52"/>
        <end position="144"/>
    </location>
</feature>
<feature type="compositionally biased region" description="Polar residues" evidence="1">
    <location>
        <begin position="464"/>
        <end position="473"/>
    </location>
</feature>
<keyword evidence="4" id="KW-1185">Reference proteome</keyword>
<feature type="region of interest" description="Disordered" evidence="1">
    <location>
        <begin position="595"/>
        <end position="665"/>
    </location>
</feature>
<dbReference type="PANTHER" id="PTHR39639:SF1">
    <property type="entry name" value="DUF262 DOMAIN-CONTAINING PROTEIN"/>
    <property type="match status" value="1"/>
</dbReference>
<dbReference type="InterPro" id="IPR004919">
    <property type="entry name" value="GmrSD_N"/>
</dbReference>
<evidence type="ECO:0000313" key="3">
    <source>
        <dbReference type="EMBL" id="RAR16412.1"/>
    </source>
</evidence>
<gene>
    <name evidence="3" type="ORF">DDE83_000285</name>
</gene>
<organism evidence="3 4">
    <name type="scientific">Stemphylium lycopersici</name>
    <name type="common">Tomato gray leaf spot disease fungus</name>
    <name type="synonym">Thyrospora lycopersici</name>
    <dbReference type="NCBI Taxonomy" id="183478"/>
    <lineage>
        <taxon>Eukaryota</taxon>
        <taxon>Fungi</taxon>
        <taxon>Dikarya</taxon>
        <taxon>Ascomycota</taxon>
        <taxon>Pezizomycotina</taxon>
        <taxon>Dothideomycetes</taxon>
        <taxon>Pleosporomycetidae</taxon>
        <taxon>Pleosporales</taxon>
        <taxon>Pleosporineae</taxon>
        <taxon>Pleosporaceae</taxon>
        <taxon>Stemphylium</taxon>
    </lineage>
</organism>
<feature type="compositionally biased region" description="Basic and acidic residues" evidence="1">
    <location>
        <begin position="476"/>
        <end position="491"/>
    </location>
</feature>
<dbReference type="Proteomes" id="UP000249619">
    <property type="component" value="Unassembled WGS sequence"/>
</dbReference>
<feature type="compositionally biased region" description="Basic residues" evidence="1">
    <location>
        <begin position="423"/>
        <end position="434"/>
    </location>
</feature>